<evidence type="ECO:0000256" key="9">
    <source>
        <dbReference type="ARBA" id="ARBA00023118"/>
    </source>
</evidence>
<keyword evidence="9" id="KW-0051">Antiviral defense</keyword>
<dbReference type="Pfam" id="PF00270">
    <property type="entry name" value="DEAD"/>
    <property type="match status" value="1"/>
</dbReference>
<evidence type="ECO:0000259" key="11">
    <source>
        <dbReference type="PROSITE" id="PS51643"/>
    </source>
</evidence>
<dbReference type="AlphaFoldDB" id="A0A6H9XF24"/>
<reference evidence="12 13" key="1">
    <citation type="submission" date="2018-06" db="EMBL/GenBank/DDBJ databases">
        <authorList>
            <consortium name="Pathogen Informatics"/>
            <person name="Doyle S."/>
        </authorList>
    </citation>
    <scope>NUCLEOTIDE SEQUENCE [LARGE SCALE GENOMIC DNA]</scope>
    <source>
        <strain evidence="12 13">NCTC10254</strain>
    </source>
</reference>
<dbReference type="InterPro" id="IPR038257">
    <property type="entry name" value="CRISPR-assoc_Cas3_HD_sf"/>
</dbReference>
<dbReference type="GO" id="GO:0016787">
    <property type="term" value="F:hydrolase activity"/>
    <property type="evidence" value="ECO:0007669"/>
    <property type="project" value="UniProtKB-KW"/>
</dbReference>
<keyword evidence="8" id="KW-0067">ATP-binding</keyword>
<dbReference type="Pfam" id="PF18019">
    <property type="entry name" value="Cas3_HD"/>
    <property type="match status" value="1"/>
</dbReference>
<dbReference type="InterPro" id="IPR001650">
    <property type="entry name" value="Helicase_C-like"/>
</dbReference>
<evidence type="ECO:0000256" key="7">
    <source>
        <dbReference type="ARBA" id="ARBA00022806"/>
    </source>
</evidence>
<dbReference type="InterPro" id="IPR054712">
    <property type="entry name" value="Cas3-like_dom"/>
</dbReference>
<keyword evidence="4" id="KW-0479">Metal-binding</keyword>
<keyword evidence="6" id="KW-0378">Hydrolase</keyword>
<dbReference type="Gene3D" id="3.40.50.300">
    <property type="entry name" value="P-loop containing nucleotide triphosphate hydrolases"/>
    <property type="match status" value="2"/>
</dbReference>
<dbReference type="NCBIfam" id="TIGR01596">
    <property type="entry name" value="cas3_HD"/>
    <property type="match status" value="1"/>
</dbReference>
<dbReference type="InterPro" id="IPR011545">
    <property type="entry name" value="DEAD/DEAH_box_helicase_dom"/>
</dbReference>
<dbReference type="PROSITE" id="PS51194">
    <property type="entry name" value="HELICASE_CTER"/>
    <property type="match status" value="1"/>
</dbReference>
<evidence type="ECO:0000256" key="3">
    <source>
        <dbReference type="ARBA" id="ARBA00022722"/>
    </source>
</evidence>
<protein>
    <submittedName>
        <fullName evidence="12">Putative CRISPR-associated protein</fullName>
    </submittedName>
</protein>
<dbReference type="SMART" id="SM00487">
    <property type="entry name" value="DEXDc"/>
    <property type="match status" value="1"/>
</dbReference>
<evidence type="ECO:0000256" key="1">
    <source>
        <dbReference type="ARBA" id="ARBA00006847"/>
    </source>
</evidence>
<dbReference type="GeneID" id="84573040"/>
<dbReference type="Pfam" id="PF22590">
    <property type="entry name" value="Cas3-like_C_2"/>
    <property type="match status" value="1"/>
</dbReference>
<keyword evidence="3" id="KW-0540">Nuclease</keyword>
<accession>A0A6H9XF24</accession>
<dbReference type="GO" id="GO:0005524">
    <property type="term" value="F:ATP binding"/>
    <property type="evidence" value="ECO:0007669"/>
    <property type="project" value="UniProtKB-KW"/>
</dbReference>
<feature type="domain" description="HD Cas3-type" evidence="11">
    <location>
        <begin position="17"/>
        <end position="224"/>
    </location>
</feature>
<dbReference type="InterPro" id="IPR027417">
    <property type="entry name" value="P-loop_NTPase"/>
</dbReference>
<name>A0A6H9XF24_9CORY</name>
<dbReference type="SMART" id="SM00490">
    <property type="entry name" value="HELICc"/>
    <property type="match status" value="1"/>
</dbReference>
<dbReference type="RefSeq" id="WP_005523909.1">
    <property type="nucleotide sequence ID" value="NZ_CP050134.2"/>
</dbReference>
<evidence type="ECO:0000256" key="8">
    <source>
        <dbReference type="ARBA" id="ARBA00022840"/>
    </source>
</evidence>
<dbReference type="GO" id="GO:0046872">
    <property type="term" value="F:metal ion binding"/>
    <property type="evidence" value="ECO:0007669"/>
    <property type="project" value="UniProtKB-KW"/>
</dbReference>
<organism evidence="12 13">
    <name type="scientific">Corynebacterium matruchotii</name>
    <dbReference type="NCBI Taxonomy" id="43768"/>
    <lineage>
        <taxon>Bacteria</taxon>
        <taxon>Bacillati</taxon>
        <taxon>Actinomycetota</taxon>
        <taxon>Actinomycetes</taxon>
        <taxon>Mycobacteriales</taxon>
        <taxon>Corynebacteriaceae</taxon>
        <taxon>Corynebacterium</taxon>
    </lineage>
</organism>
<evidence type="ECO:0000256" key="6">
    <source>
        <dbReference type="ARBA" id="ARBA00022801"/>
    </source>
</evidence>
<dbReference type="GO" id="GO:0004518">
    <property type="term" value="F:nuclease activity"/>
    <property type="evidence" value="ECO:0007669"/>
    <property type="project" value="UniProtKB-KW"/>
</dbReference>
<comment type="similarity">
    <text evidence="2">In the central section; belongs to the CRISPR-associated helicase Cas3 family.</text>
</comment>
<keyword evidence="7" id="KW-0347">Helicase</keyword>
<dbReference type="GO" id="GO:0003724">
    <property type="term" value="F:RNA helicase activity"/>
    <property type="evidence" value="ECO:0007669"/>
    <property type="project" value="TreeGrafter"/>
</dbReference>
<dbReference type="InterPro" id="IPR014001">
    <property type="entry name" value="Helicase_ATP-bd"/>
</dbReference>
<gene>
    <name evidence="12" type="ORF">NCTC10254_00530</name>
</gene>
<keyword evidence="5" id="KW-0547">Nucleotide-binding</keyword>
<dbReference type="InterPro" id="IPR050547">
    <property type="entry name" value="DEAD_box_RNA_helicases"/>
</dbReference>
<dbReference type="PROSITE" id="PS51643">
    <property type="entry name" value="HD_CAS3"/>
    <property type="match status" value="1"/>
</dbReference>
<comment type="caution">
    <text evidence="12">The sequence shown here is derived from an EMBL/GenBank/DDBJ whole genome shotgun (WGS) entry which is preliminary data.</text>
</comment>
<dbReference type="Proteomes" id="UP000249886">
    <property type="component" value="Unassembled WGS sequence"/>
</dbReference>
<evidence type="ECO:0000256" key="2">
    <source>
        <dbReference type="ARBA" id="ARBA00009046"/>
    </source>
</evidence>
<evidence type="ECO:0000259" key="10">
    <source>
        <dbReference type="PROSITE" id="PS51194"/>
    </source>
</evidence>
<evidence type="ECO:0000313" key="12">
    <source>
        <dbReference type="EMBL" id="SPW24164.1"/>
    </source>
</evidence>
<dbReference type="GO" id="GO:0003723">
    <property type="term" value="F:RNA binding"/>
    <property type="evidence" value="ECO:0007669"/>
    <property type="project" value="TreeGrafter"/>
</dbReference>
<dbReference type="GO" id="GO:0051607">
    <property type="term" value="P:defense response to virus"/>
    <property type="evidence" value="ECO:0007669"/>
    <property type="project" value="UniProtKB-KW"/>
</dbReference>
<dbReference type="Gene3D" id="1.10.3210.30">
    <property type="match status" value="1"/>
</dbReference>
<evidence type="ECO:0000313" key="13">
    <source>
        <dbReference type="Proteomes" id="UP000249886"/>
    </source>
</evidence>
<evidence type="ECO:0000256" key="5">
    <source>
        <dbReference type="ARBA" id="ARBA00022741"/>
    </source>
</evidence>
<proteinExistence type="inferred from homology"/>
<dbReference type="InterPro" id="IPR006474">
    <property type="entry name" value="Helicase_Cas3_CRISPR-ass_core"/>
</dbReference>
<comment type="similarity">
    <text evidence="1">In the N-terminal section; belongs to the CRISPR-associated nuclease Cas3-HD family.</text>
</comment>
<dbReference type="NCBIfam" id="TIGR01587">
    <property type="entry name" value="cas3_core"/>
    <property type="match status" value="1"/>
</dbReference>
<dbReference type="PANTHER" id="PTHR47963:SF9">
    <property type="entry name" value="CRISPR-ASSOCIATED ENDONUCLEASE_HELICASE CAS3"/>
    <property type="match status" value="1"/>
</dbReference>
<dbReference type="SUPFAM" id="SSF52540">
    <property type="entry name" value="P-loop containing nucleoside triphosphate hydrolases"/>
    <property type="match status" value="1"/>
</dbReference>
<dbReference type="InterPro" id="IPR006483">
    <property type="entry name" value="CRISPR-assoc_Cas3_HD"/>
</dbReference>
<feature type="domain" description="Helicase C-terminal" evidence="10">
    <location>
        <begin position="543"/>
        <end position="723"/>
    </location>
</feature>
<dbReference type="PANTHER" id="PTHR47963">
    <property type="entry name" value="DEAD-BOX ATP-DEPENDENT RNA HELICASE 47, MITOCHONDRIAL"/>
    <property type="match status" value="1"/>
</dbReference>
<sequence>MSPLGVDMNVVWAKERGLETPYPLLGHLLDTSAVMGELYHRWLRPGLRSLLIDELGEHVDKLLMLVAGLHDIGKANPHFQQQNKQQGETFTAIRENLRRHGLTVSPDYMSYFSETRAMRRHENHSAIILDEDIETDMDAADSWLALALVGHHGKFAAFNPTRATDLKITKIKQIFDTTPWGKIHKALIAQVELGVGMSRDELPDHVSPTVTVLISGLVVLADRIASQLDWTQTAQREMDEGIISLADPKQWVTHRAAESVEIIKKTVGLYQNWSTREAARADILDGFPPRFAQAAALEQGDGLWNVMAATGSGKTEAALLRHATRNERLIFLLPTQATTNAIMRRVQKAFKGTTNVASLAHGLAITEDFYSQNISVSDVMVGDNYQDNGGLFPTEFVKSGASRLLAPVCVGTVDQAILGSLPTKFNHLRLLALANAHVVIDEVHTLDAYQSELLEDLLHWWAATHTPITFLTATMPAWQQEKFKQAYSKHDSDPARFPSFTTWLPRSGDEIDSDPATDAPPVVIPTEPYTIDLTVDPVPYDQLVDSHIRWIQAQRQAYPQARIGIICNTVDRAQAIVQAFDHEKPVLLHSRMTAEHRRRNAEELEQSIGKNGEATTVLVVGTQAIEASLDIDLDALRTELCPAESLIQRAGRLWRRDDVARADRVPGLAHKTISIAAIDNPKEWQTKPYFAAQLDRVAHWIAALDEVDGKKPLRFPDQIQDFINQSSMGLTELFTTLNDDEDDNASGMDEIAELIHKINAGNNARIDFSTVLADDATNTDFFTITHKDELAETATRLIDRITIPAILHDPTGTIPGAWTGSIADLNSIKWHDTEAIREALRAVVEIPDTSSYKAMTSEATDITSNSSILCRYKVVENANRFYDQRLGLIPIKES</sequence>
<dbReference type="CDD" id="cd09641">
    <property type="entry name" value="Cas3''_I"/>
    <property type="match status" value="1"/>
</dbReference>
<dbReference type="EMBL" id="UARK01000001">
    <property type="protein sequence ID" value="SPW24164.1"/>
    <property type="molecule type" value="Genomic_DNA"/>
</dbReference>
<evidence type="ECO:0000256" key="4">
    <source>
        <dbReference type="ARBA" id="ARBA00022723"/>
    </source>
</evidence>